<accession>A0ABQ2QQQ4</accession>
<feature type="domain" description="Aminoglycoside phosphotransferase" evidence="1">
    <location>
        <begin position="86"/>
        <end position="273"/>
    </location>
</feature>
<keyword evidence="3" id="KW-1185">Reference proteome</keyword>
<evidence type="ECO:0000313" key="2">
    <source>
        <dbReference type="EMBL" id="GGP90999.1"/>
    </source>
</evidence>
<evidence type="ECO:0000313" key="3">
    <source>
        <dbReference type="Proteomes" id="UP000611554"/>
    </source>
</evidence>
<reference evidence="3" key="1">
    <citation type="journal article" date="2019" name="Int. J. Syst. Evol. Microbiol.">
        <title>The Global Catalogue of Microorganisms (GCM) 10K type strain sequencing project: providing services to taxonomists for standard genome sequencing and annotation.</title>
        <authorList>
            <consortium name="The Broad Institute Genomics Platform"/>
            <consortium name="The Broad Institute Genome Sequencing Center for Infectious Disease"/>
            <person name="Wu L."/>
            <person name="Ma J."/>
        </authorList>
    </citation>
    <scope>NUCLEOTIDE SEQUENCE [LARGE SCALE GENOMIC DNA]</scope>
    <source>
        <strain evidence="3">JCM 3115</strain>
    </source>
</reference>
<organism evidence="2 3">
    <name type="scientific">Streptosporangium pseudovulgare</name>
    <dbReference type="NCBI Taxonomy" id="35765"/>
    <lineage>
        <taxon>Bacteria</taxon>
        <taxon>Bacillati</taxon>
        <taxon>Actinomycetota</taxon>
        <taxon>Actinomycetes</taxon>
        <taxon>Streptosporangiales</taxon>
        <taxon>Streptosporangiaceae</taxon>
        <taxon>Streptosporangium</taxon>
    </lineage>
</organism>
<evidence type="ECO:0000259" key="1">
    <source>
        <dbReference type="Pfam" id="PF01636"/>
    </source>
</evidence>
<dbReference type="SUPFAM" id="SSF56112">
    <property type="entry name" value="Protein kinase-like (PK-like)"/>
    <property type="match status" value="1"/>
</dbReference>
<proteinExistence type="predicted"/>
<dbReference type="Proteomes" id="UP000611554">
    <property type="component" value="Unassembled WGS sequence"/>
</dbReference>
<dbReference type="Gene3D" id="3.90.1200.10">
    <property type="match status" value="1"/>
</dbReference>
<dbReference type="EMBL" id="BMQJ01000004">
    <property type="protein sequence ID" value="GGP90999.1"/>
    <property type="molecule type" value="Genomic_DNA"/>
</dbReference>
<gene>
    <name evidence="2" type="ORF">GCM10010140_20880</name>
</gene>
<protein>
    <submittedName>
        <fullName evidence="2">Aminoglycoside phosphotransferase</fullName>
    </submittedName>
</protein>
<sequence length="351" mass="38499">MEGLIVDGPRRVATHDDLAGVARAALGAGHRLTGVSRLRGGSKKGVYRLIFDDDSTAIVYIWDDAEDYWSAARIDEDDAEDHANPFSHASGIDLFVAAHTRLETLGIRTPRIHSADRSRSHYPADIAVVEDVPGATLEALLQQDPDGAQVPLSRLADALGAMQRHQGPGFGKVALIDDGGISQGHSCERIVLDRALDDLAEAASRDTRIESGRDRLEDMVRGLAAAVRPRSEYGLIHGELGPDHVLVDRYGHPVLIDIEGLMFFDVEWEHAFLRLRFGEHYRWLRRSGLDEQRLAFYTLATHLSLVAGPLRLLDGDFPDRDAMMGIAEHNLQQALAFLPGPAGPPRAILGR</sequence>
<dbReference type="Pfam" id="PF01636">
    <property type="entry name" value="APH"/>
    <property type="match status" value="1"/>
</dbReference>
<dbReference type="InterPro" id="IPR002575">
    <property type="entry name" value="Aminoglycoside_PTrfase"/>
</dbReference>
<dbReference type="InterPro" id="IPR011009">
    <property type="entry name" value="Kinase-like_dom_sf"/>
</dbReference>
<name>A0ABQ2QQQ4_9ACTN</name>
<comment type="caution">
    <text evidence="2">The sequence shown here is derived from an EMBL/GenBank/DDBJ whole genome shotgun (WGS) entry which is preliminary data.</text>
</comment>